<keyword evidence="5" id="KW-0479">Metal-binding</keyword>
<feature type="non-terminal residue" evidence="14">
    <location>
        <position position="1"/>
    </location>
</feature>
<reference evidence="14" key="1">
    <citation type="submission" date="2018-05" db="EMBL/GenBank/DDBJ databases">
        <authorList>
            <person name="Lanie J.A."/>
            <person name="Ng W.-L."/>
            <person name="Kazmierczak K.M."/>
            <person name="Andrzejewski T.M."/>
            <person name="Davidsen T.M."/>
            <person name="Wayne K.J."/>
            <person name="Tettelin H."/>
            <person name="Glass J.I."/>
            <person name="Rusch D."/>
            <person name="Podicherti R."/>
            <person name="Tsui H.-C.T."/>
            <person name="Winkler M.E."/>
        </authorList>
    </citation>
    <scope>NUCLEOTIDE SEQUENCE</scope>
</reference>
<feature type="non-terminal residue" evidence="14">
    <location>
        <position position="390"/>
    </location>
</feature>
<keyword evidence="9" id="KW-0460">Magnesium</keyword>
<accession>A0A382M1K7</accession>
<feature type="domain" description="ATP-sulfurylase PUA-like" evidence="13">
    <location>
        <begin position="282"/>
        <end position="389"/>
    </location>
</feature>
<dbReference type="GO" id="GO:0005524">
    <property type="term" value="F:ATP binding"/>
    <property type="evidence" value="ECO:0007669"/>
    <property type="project" value="UniProtKB-KW"/>
</dbReference>
<keyword evidence="4" id="KW-0808">Transferase</keyword>
<feature type="domain" description="Pyruvate kinase barrel" evidence="12">
    <location>
        <begin position="10"/>
        <end position="234"/>
    </location>
</feature>
<evidence type="ECO:0000259" key="12">
    <source>
        <dbReference type="Pfam" id="PF00224"/>
    </source>
</evidence>
<dbReference type="Gene3D" id="2.40.33.10">
    <property type="entry name" value="PK beta-barrel domain-like"/>
    <property type="match status" value="1"/>
</dbReference>
<evidence type="ECO:0000313" key="14">
    <source>
        <dbReference type="EMBL" id="SVC42670.1"/>
    </source>
</evidence>
<evidence type="ECO:0000256" key="8">
    <source>
        <dbReference type="ARBA" id="ARBA00022840"/>
    </source>
</evidence>
<dbReference type="AlphaFoldDB" id="A0A382M1K7"/>
<dbReference type="InterPro" id="IPR040442">
    <property type="entry name" value="Pyrv_kinase-like_dom_sf"/>
</dbReference>
<dbReference type="PANTHER" id="PTHR11817">
    <property type="entry name" value="PYRUVATE KINASE"/>
    <property type="match status" value="1"/>
</dbReference>
<dbReference type="PRINTS" id="PR01050">
    <property type="entry name" value="PYRUVTKNASE"/>
</dbReference>
<evidence type="ECO:0000256" key="11">
    <source>
        <dbReference type="ARBA" id="ARBA00023317"/>
    </source>
</evidence>
<keyword evidence="7" id="KW-0418">Kinase</keyword>
<dbReference type="UniPathway" id="UPA00109">
    <property type="reaction ID" value="UER00188"/>
</dbReference>
<dbReference type="GO" id="GO:0030955">
    <property type="term" value="F:potassium ion binding"/>
    <property type="evidence" value="ECO:0007669"/>
    <property type="project" value="InterPro"/>
</dbReference>
<dbReference type="Pfam" id="PF14306">
    <property type="entry name" value="PUA_2"/>
    <property type="match status" value="1"/>
</dbReference>
<dbReference type="GO" id="GO:0004743">
    <property type="term" value="F:pyruvate kinase activity"/>
    <property type="evidence" value="ECO:0007669"/>
    <property type="project" value="UniProtKB-EC"/>
</dbReference>
<keyword evidence="8" id="KW-0067">ATP-binding</keyword>
<dbReference type="GO" id="GO:0016301">
    <property type="term" value="F:kinase activity"/>
    <property type="evidence" value="ECO:0007669"/>
    <property type="project" value="UniProtKB-KW"/>
</dbReference>
<keyword evidence="6" id="KW-0547">Nucleotide-binding</keyword>
<dbReference type="InterPro" id="IPR015947">
    <property type="entry name" value="PUA-like_sf"/>
</dbReference>
<sequence length="390" mass="43943">IRIYKKSIVGDKKQISLKPWQIVNQLQEGDILYVDFDTLVMRVSNISTIKDGFIEATIISSGNLGKNKGVVIDPQVETKYSIPNLTKKDIKAIQLGLEENIGYVAASFMRNIEAVREVKKISNYKMKIISKIECKDALKNLDDIISESDYLLIDRGDLSKEIPIEKIPFTQKIILNRANNANKKVFVATNLLESMISNRKPTRAEVHDILNTIVDGAYGLILAAETAIGNHPIGCINMLNKIIRHSNLVINANEIRNKEKEFVQDLEKNNYLLDEGISSSIVKPHGGKLVNRYHEIKIDRNYYNSFKKIQLNANQQLDVEQIAIGTYSPLEGFLVKAELESVLDKMRLPNGVIWPLPILLDVDIDKAENIDEGDTAALLDERNDFVGTIE</sequence>
<evidence type="ECO:0000256" key="7">
    <source>
        <dbReference type="ARBA" id="ARBA00022777"/>
    </source>
</evidence>
<keyword evidence="11" id="KW-0670">Pyruvate</keyword>
<evidence type="ECO:0000256" key="1">
    <source>
        <dbReference type="ARBA" id="ARBA00004997"/>
    </source>
</evidence>
<dbReference type="SUPFAM" id="SSF88697">
    <property type="entry name" value="PUA domain-like"/>
    <property type="match status" value="1"/>
</dbReference>
<evidence type="ECO:0000256" key="6">
    <source>
        <dbReference type="ARBA" id="ARBA00022741"/>
    </source>
</evidence>
<evidence type="ECO:0000256" key="9">
    <source>
        <dbReference type="ARBA" id="ARBA00022842"/>
    </source>
</evidence>
<dbReference type="InterPro" id="IPR025980">
    <property type="entry name" value="ATP-Sase_PUA-like_dom"/>
</dbReference>
<evidence type="ECO:0000259" key="13">
    <source>
        <dbReference type="Pfam" id="PF14306"/>
    </source>
</evidence>
<dbReference type="EMBL" id="UINC01090592">
    <property type="protein sequence ID" value="SVC42670.1"/>
    <property type="molecule type" value="Genomic_DNA"/>
</dbReference>
<name>A0A382M1K7_9ZZZZ</name>
<dbReference type="Gene3D" id="3.20.20.60">
    <property type="entry name" value="Phosphoenolpyruvate-binding domains"/>
    <property type="match status" value="1"/>
</dbReference>
<dbReference type="EC" id="2.7.1.40" evidence="3"/>
<dbReference type="InterPro" id="IPR015806">
    <property type="entry name" value="Pyrv_Knase_insert_dom_sf"/>
</dbReference>
<organism evidence="14">
    <name type="scientific">marine metagenome</name>
    <dbReference type="NCBI Taxonomy" id="408172"/>
    <lineage>
        <taxon>unclassified sequences</taxon>
        <taxon>metagenomes</taxon>
        <taxon>ecological metagenomes</taxon>
    </lineage>
</organism>
<dbReference type="InterPro" id="IPR011037">
    <property type="entry name" value="Pyrv_Knase-like_insert_dom_sf"/>
</dbReference>
<dbReference type="GO" id="GO:0000287">
    <property type="term" value="F:magnesium ion binding"/>
    <property type="evidence" value="ECO:0007669"/>
    <property type="project" value="InterPro"/>
</dbReference>
<dbReference type="Pfam" id="PF00224">
    <property type="entry name" value="PK"/>
    <property type="match status" value="1"/>
</dbReference>
<dbReference type="InterPro" id="IPR001697">
    <property type="entry name" value="Pyr_Knase"/>
</dbReference>
<comment type="similarity">
    <text evidence="2">Belongs to the pyruvate kinase family.</text>
</comment>
<gene>
    <name evidence="14" type="ORF">METZ01_LOCUS295524</name>
</gene>
<dbReference type="SUPFAM" id="SSF50800">
    <property type="entry name" value="PK beta-barrel domain-like"/>
    <property type="match status" value="1"/>
</dbReference>
<evidence type="ECO:0000256" key="3">
    <source>
        <dbReference type="ARBA" id="ARBA00012142"/>
    </source>
</evidence>
<dbReference type="InterPro" id="IPR015813">
    <property type="entry name" value="Pyrv/PenolPyrv_kinase-like_dom"/>
</dbReference>
<protein>
    <recommendedName>
        <fullName evidence="3">pyruvate kinase</fullName>
        <ecNumber evidence="3">2.7.1.40</ecNumber>
    </recommendedName>
</protein>
<dbReference type="SUPFAM" id="SSF51621">
    <property type="entry name" value="Phosphoenolpyruvate/pyruvate domain"/>
    <property type="match status" value="1"/>
</dbReference>
<keyword evidence="10" id="KW-0324">Glycolysis</keyword>
<evidence type="ECO:0000256" key="10">
    <source>
        <dbReference type="ARBA" id="ARBA00023152"/>
    </source>
</evidence>
<proteinExistence type="inferred from homology"/>
<comment type="pathway">
    <text evidence="1">Carbohydrate degradation; glycolysis; pyruvate from D-glyceraldehyde 3-phosphate: step 5/5.</text>
</comment>
<evidence type="ECO:0000256" key="5">
    <source>
        <dbReference type="ARBA" id="ARBA00022723"/>
    </source>
</evidence>
<dbReference type="Gene3D" id="3.10.400.10">
    <property type="entry name" value="Sulfate adenylyltransferase"/>
    <property type="match status" value="1"/>
</dbReference>
<evidence type="ECO:0000256" key="4">
    <source>
        <dbReference type="ARBA" id="ARBA00022679"/>
    </source>
</evidence>
<evidence type="ECO:0000256" key="2">
    <source>
        <dbReference type="ARBA" id="ARBA00008663"/>
    </source>
</evidence>
<dbReference type="InterPro" id="IPR015793">
    <property type="entry name" value="Pyrv_Knase_brl"/>
</dbReference>